<dbReference type="PANTHER" id="PTHR44688:SF16">
    <property type="entry name" value="DNA-BINDING TRANSCRIPTIONAL ACTIVATOR DEVR_DOSR"/>
    <property type="match status" value="1"/>
</dbReference>
<dbReference type="InterPro" id="IPR000792">
    <property type="entry name" value="Tscrpt_reg_LuxR_C"/>
</dbReference>
<organism evidence="7 8">
    <name type="scientific">Azospirillum rugosum</name>
    <dbReference type="NCBI Taxonomy" id="416170"/>
    <lineage>
        <taxon>Bacteria</taxon>
        <taxon>Pseudomonadati</taxon>
        <taxon>Pseudomonadota</taxon>
        <taxon>Alphaproteobacteria</taxon>
        <taxon>Rhodospirillales</taxon>
        <taxon>Azospirillaceae</taxon>
        <taxon>Azospirillum</taxon>
    </lineage>
</organism>
<dbReference type="InterPro" id="IPR036388">
    <property type="entry name" value="WH-like_DNA-bd_sf"/>
</dbReference>
<evidence type="ECO:0000256" key="4">
    <source>
        <dbReference type="PROSITE-ProRule" id="PRU00169"/>
    </source>
</evidence>
<keyword evidence="8" id="KW-1185">Reference proteome</keyword>
<feature type="domain" description="HTH luxR-type" evidence="5">
    <location>
        <begin position="149"/>
        <end position="214"/>
    </location>
</feature>
<name>A0ABS4SXN4_9PROT</name>
<evidence type="ECO:0000256" key="1">
    <source>
        <dbReference type="ARBA" id="ARBA00023015"/>
    </source>
</evidence>
<dbReference type="Gene3D" id="3.40.50.2300">
    <property type="match status" value="1"/>
</dbReference>
<evidence type="ECO:0000259" key="5">
    <source>
        <dbReference type="PROSITE" id="PS50043"/>
    </source>
</evidence>
<evidence type="ECO:0000256" key="3">
    <source>
        <dbReference type="ARBA" id="ARBA00023163"/>
    </source>
</evidence>
<dbReference type="PANTHER" id="PTHR44688">
    <property type="entry name" value="DNA-BINDING TRANSCRIPTIONAL ACTIVATOR DEVR_DOSR"/>
    <property type="match status" value="1"/>
</dbReference>
<dbReference type="PROSITE" id="PS50043">
    <property type="entry name" value="HTH_LUXR_2"/>
    <property type="match status" value="1"/>
</dbReference>
<dbReference type="Pfam" id="PF00196">
    <property type="entry name" value="GerE"/>
    <property type="match status" value="1"/>
</dbReference>
<dbReference type="SUPFAM" id="SSF46894">
    <property type="entry name" value="C-terminal effector domain of the bipartite response regulators"/>
    <property type="match status" value="1"/>
</dbReference>
<sequence length="228" mass="24954">MAVKDRFDDHRFDDGGTPMVLVLDDDAAVRGALDSLFRSVGFAAATFAAPEELMAFDPPMVPCCLVLDIRLKEANGLDVQARLALSDSPIPVVLMTGHGDIPMAVTGMKAGAIDFLVKPFREHDMLAAVNAAIAADRHRRRREHMREHLRSAFRTLTAREREVMGFVTAGLMNKQIAGHMNLSEITVKIHRGNVMRKMGAQTLPDLVRMAEALSVRPEAVGRQQAACA</sequence>
<evidence type="ECO:0000313" key="8">
    <source>
        <dbReference type="Proteomes" id="UP000781958"/>
    </source>
</evidence>
<dbReference type="SUPFAM" id="SSF52172">
    <property type="entry name" value="CheY-like"/>
    <property type="match status" value="1"/>
</dbReference>
<dbReference type="Proteomes" id="UP000781958">
    <property type="component" value="Unassembled WGS sequence"/>
</dbReference>
<reference evidence="7 8" key="1">
    <citation type="submission" date="2021-03" db="EMBL/GenBank/DDBJ databases">
        <title>Genomic Encyclopedia of Type Strains, Phase III (KMG-III): the genomes of soil and plant-associated and newly described type strains.</title>
        <authorList>
            <person name="Whitman W."/>
        </authorList>
    </citation>
    <scope>NUCLEOTIDE SEQUENCE [LARGE SCALE GENOMIC DNA]</scope>
    <source>
        <strain evidence="7 8">IMMIB AFH-6</strain>
    </source>
</reference>
<dbReference type="RefSeq" id="WP_209774063.1">
    <property type="nucleotide sequence ID" value="NZ_JAGINP010000056.1"/>
</dbReference>
<proteinExistence type="predicted"/>
<keyword evidence="3" id="KW-0804">Transcription</keyword>
<dbReference type="Pfam" id="PF00072">
    <property type="entry name" value="Response_reg"/>
    <property type="match status" value="1"/>
</dbReference>
<dbReference type="CDD" id="cd06170">
    <property type="entry name" value="LuxR_C_like"/>
    <property type="match status" value="1"/>
</dbReference>
<keyword evidence="1" id="KW-0805">Transcription regulation</keyword>
<feature type="domain" description="Response regulatory" evidence="6">
    <location>
        <begin position="19"/>
        <end position="133"/>
    </location>
</feature>
<keyword evidence="4" id="KW-0597">Phosphoprotein</keyword>
<dbReference type="InterPro" id="IPR016032">
    <property type="entry name" value="Sig_transdc_resp-reg_C-effctor"/>
</dbReference>
<protein>
    <submittedName>
        <fullName evidence="7">FixJ family two-component response regulator</fullName>
    </submittedName>
</protein>
<dbReference type="EMBL" id="JAGINP010000056">
    <property type="protein sequence ID" value="MBP2297318.1"/>
    <property type="molecule type" value="Genomic_DNA"/>
</dbReference>
<dbReference type="InterPro" id="IPR001789">
    <property type="entry name" value="Sig_transdc_resp-reg_receiver"/>
</dbReference>
<dbReference type="Gene3D" id="1.10.10.10">
    <property type="entry name" value="Winged helix-like DNA-binding domain superfamily/Winged helix DNA-binding domain"/>
    <property type="match status" value="1"/>
</dbReference>
<comment type="caution">
    <text evidence="7">The sequence shown here is derived from an EMBL/GenBank/DDBJ whole genome shotgun (WGS) entry which is preliminary data.</text>
</comment>
<dbReference type="SMART" id="SM00421">
    <property type="entry name" value="HTH_LUXR"/>
    <property type="match status" value="1"/>
</dbReference>
<accession>A0ABS4SXN4</accession>
<evidence type="ECO:0000256" key="2">
    <source>
        <dbReference type="ARBA" id="ARBA00023125"/>
    </source>
</evidence>
<feature type="modified residue" description="4-aspartylphosphate" evidence="4">
    <location>
        <position position="68"/>
    </location>
</feature>
<dbReference type="PRINTS" id="PR00038">
    <property type="entry name" value="HTHLUXR"/>
</dbReference>
<gene>
    <name evidence="7" type="ORF">J2851_007140</name>
</gene>
<dbReference type="InterPro" id="IPR011006">
    <property type="entry name" value="CheY-like_superfamily"/>
</dbReference>
<dbReference type="PROSITE" id="PS50110">
    <property type="entry name" value="RESPONSE_REGULATORY"/>
    <property type="match status" value="1"/>
</dbReference>
<evidence type="ECO:0000313" key="7">
    <source>
        <dbReference type="EMBL" id="MBP2297318.1"/>
    </source>
</evidence>
<keyword evidence="2" id="KW-0238">DNA-binding</keyword>
<dbReference type="PROSITE" id="PS00622">
    <property type="entry name" value="HTH_LUXR_1"/>
    <property type="match status" value="1"/>
</dbReference>
<dbReference type="SMART" id="SM00448">
    <property type="entry name" value="REC"/>
    <property type="match status" value="1"/>
</dbReference>
<evidence type="ECO:0000259" key="6">
    <source>
        <dbReference type="PROSITE" id="PS50110"/>
    </source>
</evidence>